<accession>A0A8D3BNJ8</accession>
<organism evidence="1 2">
    <name type="scientific">Scophthalmus maximus</name>
    <name type="common">Turbot</name>
    <name type="synonym">Psetta maxima</name>
    <dbReference type="NCBI Taxonomy" id="52904"/>
    <lineage>
        <taxon>Eukaryota</taxon>
        <taxon>Metazoa</taxon>
        <taxon>Chordata</taxon>
        <taxon>Craniata</taxon>
        <taxon>Vertebrata</taxon>
        <taxon>Euteleostomi</taxon>
        <taxon>Actinopterygii</taxon>
        <taxon>Neopterygii</taxon>
        <taxon>Teleostei</taxon>
        <taxon>Neoteleostei</taxon>
        <taxon>Acanthomorphata</taxon>
        <taxon>Carangaria</taxon>
        <taxon>Pleuronectiformes</taxon>
        <taxon>Pleuronectoidei</taxon>
        <taxon>Scophthalmidae</taxon>
        <taxon>Scophthalmus</taxon>
    </lineage>
</organism>
<evidence type="ECO:0000313" key="1">
    <source>
        <dbReference type="Ensembl" id="ENSSMAP00000036606.1"/>
    </source>
</evidence>
<dbReference type="Ensembl" id="ENSSMAT00000039857.1">
    <property type="protein sequence ID" value="ENSSMAP00000036606.1"/>
    <property type="gene ID" value="ENSSMAG00000021457.1"/>
</dbReference>
<sequence>MAHSWFSRRACCLRFSRTGLVSTSRPSHAAGKNQIQDQHVCIRAPHLGQLGGQTGRSTDKLCYLVVISQTEVSHCRCSDLTACKGHCNINVPTATVCVRD</sequence>
<dbReference type="AlphaFoldDB" id="A0A8D3BNJ8"/>
<reference evidence="1" key="1">
    <citation type="submission" date="2023-05" db="EMBL/GenBank/DDBJ databases">
        <title>High-quality long-read genome of Scophthalmus maximus.</title>
        <authorList>
            <person name="Lien S."/>
            <person name="Martinez P."/>
        </authorList>
    </citation>
    <scope>NUCLEOTIDE SEQUENCE [LARGE SCALE GENOMIC DNA]</scope>
</reference>
<evidence type="ECO:0000313" key="2">
    <source>
        <dbReference type="Proteomes" id="UP000694558"/>
    </source>
</evidence>
<protein>
    <submittedName>
        <fullName evidence="1">Uncharacterized protein</fullName>
    </submittedName>
</protein>
<dbReference type="Proteomes" id="UP000694558">
    <property type="component" value="Chromosome 5"/>
</dbReference>
<name>A0A8D3BNJ8_SCOMX</name>
<reference evidence="1" key="2">
    <citation type="submission" date="2025-08" db="UniProtKB">
        <authorList>
            <consortium name="Ensembl"/>
        </authorList>
    </citation>
    <scope>IDENTIFICATION</scope>
</reference>
<proteinExistence type="predicted"/>